<protein>
    <recommendedName>
        <fullName evidence="3">Glycosyltransferase</fullName>
    </recommendedName>
</protein>
<dbReference type="EMBL" id="JAABNT010000005">
    <property type="protein sequence ID" value="NEK22731.1"/>
    <property type="molecule type" value="Genomic_DNA"/>
</dbReference>
<evidence type="ECO:0000313" key="2">
    <source>
        <dbReference type="Proteomes" id="UP000468591"/>
    </source>
</evidence>
<accession>A0A6P0C962</accession>
<evidence type="ECO:0008006" key="3">
    <source>
        <dbReference type="Google" id="ProtNLM"/>
    </source>
</evidence>
<gene>
    <name evidence="1" type="ORF">GV827_09960</name>
</gene>
<dbReference type="RefSeq" id="WP_164353660.1">
    <property type="nucleotide sequence ID" value="NZ_JAABNT010000005.1"/>
</dbReference>
<keyword evidence="2" id="KW-1185">Reference proteome</keyword>
<comment type="caution">
    <text evidence="1">The sequence shown here is derived from an EMBL/GenBank/DDBJ whole genome shotgun (WGS) entry which is preliminary data.</text>
</comment>
<sequence>MSIPVVHSYYRDNIPPELVAAQARVFKHFDIPLNQFLDNAQTHAGWMAQVLAGPPEHDVVVIADIDAFPLSRDAFDRMVSSAKDGALVGLSQVANHKDPNRVYAGPMFMALPSTMYADFGEPGLERTDDQDVAQVLTDIAQERDVPVSLIPPRFAIQPKWPLADQGVFGVGTFYGEMEFFHLFQSRKRSSVELFCAVADGTITGRHDYQKYLDTMTPRKKVFGLF</sequence>
<dbReference type="Proteomes" id="UP000468591">
    <property type="component" value="Unassembled WGS sequence"/>
</dbReference>
<name>A0A6P0C962_9RHOB</name>
<organism evidence="1 2">
    <name type="scientific">Sulfitobacter sediminilitoris</name>
    <dbReference type="NCBI Taxonomy" id="2698830"/>
    <lineage>
        <taxon>Bacteria</taxon>
        <taxon>Pseudomonadati</taxon>
        <taxon>Pseudomonadota</taxon>
        <taxon>Alphaproteobacteria</taxon>
        <taxon>Rhodobacterales</taxon>
        <taxon>Roseobacteraceae</taxon>
        <taxon>Sulfitobacter</taxon>
    </lineage>
</organism>
<dbReference type="AlphaFoldDB" id="A0A6P0C962"/>
<evidence type="ECO:0000313" key="1">
    <source>
        <dbReference type="EMBL" id="NEK22731.1"/>
    </source>
</evidence>
<reference evidence="1 2" key="1">
    <citation type="submission" date="2020-01" db="EMBL/GenBank/DDBJ databases">
        <title>Sulfitobacter sediminilitoris sp. nov., isolated from a tidal flat.</title>
        <authorList>
            <person name="Park S."/>
            <person name="Yoon J.-H."/>
        </authorList>
    </citation>
    <scope>NUCLEOTIDE SEQUENCE [LARGE SCALE GENOMIC DNA]</scope>
    <source>
        <strain evidence="1 2">JBTF-M27</strain>
    </source>
</reference>
<proteinExistence type="predicted"/>